<protein>
    <submittedName>
        <fullName evidence="1">Uncharacterized protein</fullName>
    </submittedName>
</protein>
<accession>A0A9J6AY97</accession>
<gene>
    <name evidence="1" type="ORF">H5410_001137</name>
</gene>
<dbReference type="EMBL" id="JACXVP010000001">
    <property type="protein sequence ID" value="KAG5629420.1"/>
    <property type="molecule type" value="Genomic_DNA"/>
</dbReference>
<evidence type="ECO:0000313" key="2">
    <source>
        <dbReference type="Proteomes" id="UP000824120"/>
    </source>
</evidence>
<sequence>MRSLEAILSQLRIKMDFEPENQIGAKFEEDLDKMMSKCDIDDVEMIQWRCLVPTTSSQGPSVALHAKPRYDSSHSGTTIDAQGCLDIAQVAGLSPSSLLLLHFWRVWETLQVLTFMYLFYLKKLKNWRKFNRVSIELRIEMQKFGELYKHCELLLLPILTPSSLWRFRILELRLLQLTK</sequence>
<keyword evidence="2" id="KW-1185">Reference proteome</keyword>
<name>A0A9J6AY97_SOLCO</name>
<evidence type="ECO:0000313" key="1">
    <source>
        <dbReference type="EMBL" id="KAG5629420.1"/>
    </source>
</evidence>
<proteinExistence type="predicted"/>
<comment type="caution">
    <text evidence="1">The sequence shown here is derived from an EMBL/GenBank/DDBJ whole genome shotgun (WGS) entry which is preliminary data.</text>
</comment>
<reference evidence="1 2" key="1">
    <citation type="submission" date="2020-09" db="EMBL/GenBank/DDBJ databases">
        <title>De no assembly of potato wild relative species, Solanum commersonii.</title>
        <authorList>
            <person name="Cho K."/>
        </authorList>
    </citation>
    <scope>NUCLEOTIDE SEQUENCE [LARGE SCALE GENOMIC DNA]</scope>
    <source>
        <strain evidence="1">LZ3.2</strain>
        <tissue evidence="1">Leaf</tissue>
    </source>
</reference>
<dbReference type="Proteomes" id="UP000824120">
    <property type="component" value="Chromosome 1"/>
</dbReference>
<dbReference type="OrthoDB" id="1621027at2759"/>
<organism evidence="1 2">
    <name type="scientific">Solanum commersonii</name>
    <name type="common">Commerson's wild potato</name>
    <name type="synonym">Commerson's nightshade</name>
    <dbReference type="NCBI Taxonomy" id="4109"/>
    <lineage>
        <taxon>Eukaryota</taxon>
        <taxon>Viridiplantae</taxon>
        <taxon>Streptophyta</taxon>
        <taxon>Embryophyta</taxon>
        <taxon>Tracheophyta</taxon>
        <taxon>Spermatophyta</taxon>
        <taxon>Magnoliopsida</taxon>
        <taxon>eudicotyledons</taxon>
        <taxon>Gunneridae</taxon>
        <taxon>Pentapetalae</taxon>
        <taxon>asterids</taxon>
        <taxon>lamiids</taxon>
        <taxon>Solanales</taxon>
        <taxon>Solanaceae</taxon>
        <taxon>Solanoideae</taxon>
        <taxon>Solaneae</taxon>
        <taxon>Solanum</taxon>
    </lineage>
</organism>
<dbReference type="AlphaFoldDB" id="A0A9J6AY97"/>